<organism evidence="1 2">
    <name type="scientific">Pistacia integerrima</name>
    <dbReference type="NCBI Taxonomy" id="434235"/>
    <lineage>
        <taxon>Eukaryota</taxon>
        <taxon>Viridiplantae</taxon>
        <taxon>Streptophyta</taxon>
        <taxon>Embryophyta</taxon>
        <taxon>Tracheophyta</taxon>
        <taxon>Spermatophyta</taxon>
        <taxon>Magnoliopsida</taxon>
        <taxon>eudicotyledons</taxon>
        <taxon>Gunneridae</taxon>
        <taxon>Pentapetalae</taxon>
        <taxon>rosids</taxon>
        <taxon>malvids</taxon>
        <taxon>Sapindales</taxon>
        <taxon>Anacardiaceae</taxon>
        <taxon>Pistacia</taxon>
    </lineage>
</organism>
<name>A0ACC0ZJ15_9ROSI</name>
<sequence length="642" mass="73144">MERKEKEVERGEKKQELMVKKLKRGILVGKRAGPSTPSPTWRLEFTSSNVKNSIAQEFVTNHPTSAVSARKLCASLWEIQPHHLSLPQMPKPSFKNKHKGFDLPTHLVHHPPTTLPHQPESASSSSKHIATSLMQHHQSFERNRCALQPVSPASYDSSLEVAPYNPAVTPTSSLDFKDKLGGSSFNLKTSTELLKVLNRIWSLEEQHVSNMSLVKALKMELDHSRAKIKGLLQEKETNEQEMDNLMKQVTEEKLIRKNKEQDRLKAVVQSVRGELEDERKLRKHSESLHRKLARDLSKMKSSFSNVLKEFERERKARILLENLCDEFAKGIRNYEEEVRSLRYKPETDHVHMENADRLILHISEAWLDERMQMKIAEAQNNLAEKNTIVDELSLDIENFLHAKRFSGSRKHGNLSTNELKKSFSHRQSLESFPLNEAVSAPQDAADEEYSSDTDSQCLELDNSAARKQIKGHLQELVNSNSMKKSGSREKVQGRNLLNLHAQSNVHTARKKNQFPDWQPGEVQGDVCGFNQASLQETKNKRGGMDSNHVLDELIRSHSLSSEGDKIHPESDIREDACVQSLYKGHASPVQKWMSKLTSPDFEKSESSLKLPRMVKESTLKEKLLEARLESQQSRAKPSKGPF</sequence>
<evidence type="ECO:0000313" key="1">
    <source>
        <dbReference type="EMBL" id="KAJ0052108.1"/>
    </source>
</evidence>
<gene>
    <name evidence="1" type="ORF">Pint_00524</name>
</gene>
<protein>
    <submittedName>
        <fullName evidence="1">Uncharacterized protein</fullName>
    </submittedName>
</protein>
<dbReference type="EMBL" id="CM047736">
    <property type="protein sequence ID" value="KAJ0052108.1"/>
    <property type="molecule type" value="Genomic_DNA"/>
</dbReference>
<dbReference type="Proteomes" id="UP001163603">
    <property type="component" value="Chromosome 1"/>
</dbReference>
<comment type="caution">
    <text evidence="1">The sequence shown here is derived from an EMBL/GenBank/DDBJ whole genome shotgun (WGS) entry which is preliminary data.</text>
</comment>
<keyword evidence="2" id="KW-1185">Reference proteome</keyword>
<reference evidence="2" key="1">
    <citation type="journal article" date="2023" name="G3 (Bethesda)">
        <title>Genome assembly and association tests identify interacting loci associated with vigor, precocity, and sex in interspecific pistachio rootstocks.</title>
        <authorList>
            <person name="Palmer W."/>
            <person name="Jacygrad E."/>
            <person name="Sagayaradj S."/>
            <person name="Cavanaugh K."/>
            <person name="Han R."/>
            <person name="Bertier L."/>
            <person name="Beede B."/>
            <person name="Kafkas S."/>
            <person name="Golino D."/>
            <person name="Preece J."/>
            <person name="Michelmore R."/>
        </authorList>
    </citation>
    <scope>NUCLEOTIDE SEQUENCE [LARGE SCALE GENOMIC DNA]</scope>
</reference>
<proteinExistence type="predicted"/>
<evidence type="ECO:0000313" key="2">
    <source>
        <dbReference type="Proteomes" id="UP001163603"/>
    </source>
</evidence>
<accession>A0ACC0ZJ15</accession>